<dbReference type="EMBL" id="FNDJ01000013">
    <property type="protein sequence ID" value="SDJ93430.1"/>
    <property type="molecule type" value="Genomic_DNA"/>
</dbReference>
<evidence type="ECO:0000313" key="1">
    <source>
        <dbReference type="EMBL" id="SDJ93430.1"/>
    </source>
</evidence>
<organism evidence="1 2">
    <name type="scientific">Nonomuraea jiangxiensis</name>
    <dbReference type="NCBI Taxonomy" id="633440"/>
    <lineage>
        <taxon>Bacteria</taxon>
        <taxon>Bacillati</taxon>
        <taxon>Actinomycetota</taxon>
        <taxon>Actinomycetes</taxon>
        <taxon>Streptosporangiales</taxon>
        <taxon>Streptosporangiaceae</taxon>
        <taxon>Nonomuraea</taxon>
    </lineage>
</organism>
<proteinExistence type="predicted"/>
<accession>A0A1G8XUG8</accession>
<dbReference type="Proteomes" id="UP000199202">
    <property type="component" value="Unassembled WGS sequence"/>
</dbReference>
<name>A0A1G8XUG8_9ACTN</name>
<gene>
    <name evidence="1" type="ORF">SAMN05421869_11360</name>
</gene>
<keyword evidence="2" id="KW-1185">Reference proteome</keyword>
<reference evidence="1 2" key="1">
    <citation type="submission" date="2016-10" db="EMBL/GenBank/DDBJ databases">
        <authorList>
            <person name="de Groot N.N."/>
        </authorList>
    </citation>
    <scope>NUCLEOTIDE SEQUENCE [LARGE SCALE GENOMIC DNA]</scope>
    <source>
        <strain evidence="1 2">CGMCC 4.6533</strain>
    </source>
</reference>
<dbReference type="RefSeq" id="WP_090937272.1">
    <property type="nucleotide sequence ID" value="NZ_FNDJ01000013.1"/>
</dbReference>
<evidence type="ECO:0000313" key="2">
    <source>
        <dbReference type="Proteomes" id="UP000199202"/>
    </source>
</evidence>
<dbReference type="OrthoDB" id="9950352at2"/>
<dbReference type="AlphaFoldDB" id="A0A1G8XUG8"/>
<dbReference type="STRING" id="633440.SAMN05421869_11360"/>
<sequence length="104" mass="11318">MSCRYPWCVRERTDIEPDSTTHISEPVEIGDLKVYTVVFGDGPDVVGLAELRYTNPNLSIDLTSTSADTMARILDRIEGEHAARVAAALHTAADTLDQAQGEDA</sequence>
<protein>
    <submittedName>
        <fullName evidence="1">Uncharacterized protein</fullName>
    </submittedName>
</protein>